<keyword evidence="13 16" id="KW-1133">Transmembrane helix</keyword>
<dbReference type="SUPFAM" id="SSF56784">
    <property type="entry name" value="HAD-like"/>
    <property type="match status" value="1"/>
</dbReference>
<dbReference type="SFLD" id="SFLDG00002">
    <property type="entry name" value="C1.7:_P-type_atpase_like"/>
    <property type="match status" value="1"/>
</dbReference>
<protein>
    <recommendedName>
        <fullName evidence="16">Potassium-transporting ATPase ATP-binding subunit</fullName>
        <ecNumber evidence="16">7.2.2.6</ecNumber>
    </recommendedName>
    <alternativeName>
        <fullName evidence="16">ATP phosphohydrolase [potassium-transporting] B chain</fullName>
    </alternativeName>
    <alternativeName>
        <fullName evidence="16">Potassium-binding and translocating subunit B</fullName>
    </alternativeName>
    <alternativeName>
        <fullName evidence="16">Potassium-translocating ATPase B chain</fullName>
    </alternativeName>
</protein>
<keyword evidence="14 16" id="KW-0406">Ion transport</keyword>
<dbReference type="InterPro" id="IPR006391">
    <property type="entry name" value="P-type_ATPase_bsu_IA"/>
</dbReference>
<evidence type="ECO:0000256" key="4">
    <source>
        <dbReference type="ARBA" id="ARBA00022538"/>
    </source>
</evidence>
<evidence type="ECO:0000256" key="11">
    <source>
        <dbReference type="ARBA" id="ARBA00022958"/>
    </source>
</evidence>
<dbReference type="GO" id="GO:0005886">
    <property type="term" value="C:plasma membrane"/>
    <property type="evidence" value="ECO:0007669"/>
    <property type="project" value="UniProtKB-SubCell"/>
</dbReference>
<comment type="subunit">
    <text evidence="16">The system is composed of three essential subunits: KdpA, KdpB and KdpC.</text>
</comment>
<dbReference type="InterPro" id="IPR044492">
    <property type="entry name" value="P_typ_ATPase_HD_dom"/>
</dbReference>
<dbReference type="InterPro" id="IPR001757">
    <property type="entry name" value="P_typ_ATPase"/>
</dbReference>
<dbReference type="SUPFAM" id="SSF81665">
    <property type="entry name" value="Calcium ATPase, transmembrane domain M"/>
    <property type="match status" value="1"/>
</dbReference>
<dbReference type="InterPro" id="IPR023214">
    <property type="entry name" value="HAD_sf"/>
</dbReference>
<organism evidence="18 19">
    <name type="scientific">Serratia marcescens</name>
    <dbReference type="NCBI Taxonomy" id="615"/>
    <lineage>
        <taxon>Bacteria</taxon>
        <taxon>Pseudomonadati</taxon>
        <taxon>Pseudomonadota</taxon>
        <taxon>Gammaproteobacteria</taxon>
        <taxon>Enterobacterales</taxon>
        <taxon>Yersiniaceae</taxon>
        <taxon>Serratia</taxon>
    </lineage>
</organism>
<keyword evidence="7 16" id="KW-0479">Metal-binding</keyword>
<comment type="function">
    <text evidence="16">Part of the high-affinity ATP-driven potassium transport (or Kdp) system, which catalyzes the hydrolysis of ATP coupled with the electrogenic transport of potassium into the cytoplasm. This subunit is responsible for energy coupling to the transport system and for the release of the potassium ions to the cytoplasm.</text>
</comment>
<feature type="transmembrane region" description="Helical" evidence="16">
    <location>
        <begin position="219"/>
        <end position="242"/>
    </location>
</feature>
<evidence type="ECO:0000259" key="17">
    <source>
        <dbReference type="Pfam" id="PF00122"/>
    </source>
</evidence>
<keyword evidence="5 16" id="KW-0597">Phosphoprotein</keyword>
<dbReference type="InterPro" id="IPR023298">
    <property type="entry name" value="ATPase_P-typ_TM_dom_sf"/>
</dbReference>
<reference evidence="18 19" key="1">
    <citation type="submission" date="2023-07" db="EMBL/GenBank/DDBJ databases">
        <title>Pathogens genome sequencing project 196.</title>
        <authorList>
            <person name="Cao X."/>
        </authorList>
    </citation>
    <scope>NUCLEOTIDE SEQUENCE [LARGE SCALE GENOMIC DNA]</scope>
    <source>
        <strain evidence="18 19">SM41</strain>
    </source>
</reference>
<dbReference type="SFLD" id="SFLDS00003">
    <property type="entry name" value="Haloacid_Dehalogenase"/>
    <property type="match status" value="1"/>
</dbReference>
<evidence type="ECO:0000313" key="19">
    <source>
        <dbReference type="Proteomes" id="UP001234811"/>
    </source>
</evidence>
<evidence type="ECO:0000256" key="14">
    <source>
        <dbReference type="ARBA" id="ARBA00023065"/>
    </source>
</evidence>
<dbReference type="Pfam" id="PF00702">
    <property type="entry name" value="Hydrolase"/>
    <property type="match status" value="1"/>
</dbReference>
<dbReference type="InterPro" id="IPR018303">
    <property type="entry name" value="ATPase_P-typ_P_site"/>
</dbReference>
<evidence type="ECO:0000256" key="16">
    <source>
        <dbReference type="HAMAP-Rule" id="MF_00285"/>
    </source>
</evidence>
<dbReference type="InterPro" id="IPR036412">
    <property type="entry name" value="HAD-like_sf"/>
</dbReference>
<keyword evidence="3 16" id="KW-1003">Cell membrane</keyword>
<dbReference type="HAMAP" id="MF_00285">
    <property type="entry name" value="KdpB"/>
    <property type="match status" value="1"/>
</dbReference>
<feature type="binding site" evidence="16">
    <location>
        <position position="350"/>
    </location>
    <ligand>
        <name>ATP</name>
        <dbReference type="ChEBI" id="CHEBI:30616"/>
    </ligand>
</feature>
<keyword evidence="12 16" id="KW-1278">Translocase</keyword>
<dbReference type="SFLD" id="SFLDF00027">
    <property type="entry name" value="p-type_atpase"/>
    <property type="match status" value="1"/>
</dbReference>
<dbReference type="EC" id="7.2.2.6" evidence="16"/>
<dbReference type="Gene3D" id="3.40.50.1000">
    <property type="entry name" value="HAD superfamily/HAD-like"/>
    <property type="match status" value="1"/>
</dbReference>
<dbReference type="EMBL" id="JAVIPQ010000059">
    <property type="protein sequence ID" value="MDQ9554513.1"/>
    <property type="molecule type" value="Genomic_DNA"/>
</dbReference>
<comment type="caution">
    <text evidence="18">The sequence shown here is derived from an EMBL/GenBank/DDBJ whole genome shotgun (WGS) entry which is preliminary data.</text>
</comment>
<evidence type="ECO:0000256" key="6">
    <source>
        <dbReference type="ARBA" id="ARBA00022692"/>
    </source>
</evidence>
<evidence type="ECO:0000256" key="5">
    <source>
        <dbReference type="ARBA" id="ARBA00022553"/>
    </source>
</evidence>
<dbReference type="GO" id="GO:0008556">
    <property type="term" value="F:P-type potassium transmembrane transporter activity"/>
    <property type="evidence" value="ECO:0007669"/>
    <property type="project" value="UniProtKB-UniRule"/>
</dbReference>
<evidence type="ECO:0000256" key="12">
    <source>
        <dbReference type="ARBA" id="ARBA00022967"/>
    </source>
</evidence>
<dbReference type="InterPro" id="IPR059000">
    <property type="entry name" value="ATPase_P-type_domA"/>
</dbReference>
<keyword evidence="10 16" id="KW-0460">Magnesium</keyword>
<evidence type="ECO:0000256" key="9">
    <source>
        <dbReference type="ARBA" id="ARBA00022840"/>
    </source>
</evidence>
<keyword evidence="6 16" id="KW-0812">Transmembrane</keyword>
<evidence type="ECO:0000256" key="1">
    <source>
        <dbReference type="ARBA" id="ARBA00004651"/>
    </source>
</evidence>
<name>A0A2S4XFR7_SERMA</name>
<keyword evidence="9 16" id="KW-0067">ATP-binding</keyword>
<feature type="transmembrane region" description="Helical" evidence="16">
    <location>
        <begin position="61"/>
        <end position="82"/>
    </location>
</feature>
<dbReference type="SUPFAM" id="SSF81660">
    <property type="entry name" value="Metal cation-transporting ATPase, ATP-binding domain N"/>
    <property type="match status" value="1"/>
</dbReference>
<comment type="similarity">
    <text evidence="16">Belongs to the cation transport ATPase (P-type) (TC 3.A.3) family. Type IA subfamily.</text>
</comment>
<dbReference type="AlphaFoldDB" id="A0A2S4XFR7"/>
<dbReference type="Gene3D" id="3.40.1110.10">
    <property type="entry name" value="Calcium-transporting ATPase, cytoplasmic domain N"/>
    <property type="match status" value="1"/>
</dbReference>
<dbReference type="FunFam" id="3.40.1110.10:FF:000007">
    <property type="entry name" value="Potassium-transporting ATPase ATP-binding subunit"/>
    <property type="match status" value="1"/>
</dbReference>
<feature type="binding site" evidence="16">
    <location>
        <begin position="383"/>
        <end position="390"/>
    </location>
    <ligand>
        <name>ATP</name>
        <dbReference type="ChEBI" id="CHEBI:30616"/>
    </ligand>
</feature>
<evidence type="ECO:0000256" key="13">
    <source>
        <dbReference type="ARBA" id="ARBA00022989"/>
    </source>
</evidence>
<dbReference type="InterPro" id="IPR023299">
    <property type="entry name" value="ATPase_P-typ_cyto_dom_N"/>
</dbReference>
<dbReference type="Pfam" id="PF00122">
    <property type="entry name" value="E1-E2_ATPase"/>
    <property type="match status" value="1"/>
</dbReference>
<dbReference type="SUPFAM" id="SSF81653">
    <property type="entry name" value="Calcium ATPase, transduction domain A"/>
    <property type="match status" value="1"/>
</dbReference>
<feature type="binding site" evidence="16">
    <location>
        <position position="524"/>
    </location>
    <ligand>
        <name>Mg(2+)</name>
        <dbReference type="ChEBI" id="CHEBI:18420"/>
    </ligand>
</feature>
<accession>A0A2S4XFR7</accession>
<dbReference type="GO" id="GO:0005524">
    <property type="term" value="F:ATP binding"/>
    <property type="evidence" value="ECO:0007669"/>
    <property type="project" value="UniProtKB-UniRule"/>
</dbReference>
<keyword evidence="15 16" id="KW-0472">Membrane</keyword>
<evidence type="ECO:0000256" key="2">
    <source>
        <dbReference type="ARBA" id="ARBA00022448"/>
    </source>
</evidence>
<dbReference type="CDD" id="cd02078">
    <property type="entry name" value="P-type_ATPase_K"/>
    <property type="match status" value="1"/>
</dbReference>
<evidence type="ECO:0000313" key="18">
    <source>
        <dbReference type="EMBL" id="MDQ9554513.1"/>
    </source>
</evidence>
<feature type="transmembrane region" description="Helical" evidence="16">
    <location>
        <begin position="34"/>
        <end position="55"/>
    </location>
</feature>
<dbReference type="Gene3D" id="2.70.150.10">
    <property type="entry name" value="Calcium-transporting ATPase, cytoplasmic transduction domain A"/>
    <property type="match status" value="1"/>
</dbReference>
<evidence type="ECO:0000256" key="7">
    <source>
        <dbReference type="ARBA" id="ARBA00022723"/>
    </source>
</evidence>
<dbReference type="InterPro" id="IPR008250">
    <property type="entry name" value="ATPase_P-typ_transduc_dom_A_sf"/>
</dbReference>
<dbReference type="PROSITE" id="PS00154">
    <property type="entry name" value="ATPASE_E1_E2"/>
    <property type="match status" value="1"/>
</dbReference>
<evidence type="ECO:0000256" key="3">
    <source>
        <dbReference type="ARBA" id="ARBA00022475"/>
    </source>
</evidence>
<dbReference type="PANTHER" id="PTHR43743:SF1">
    <property type="entry name" value="POTASSIUM-TRANSPORTING ATPASE ATP-BINDING SUBUNIT"/>
    <property type="match status" value="1"/>
</dbReference>
<keyword evidence="2 16" id="KW-0813">Transport</keyword>
<evidence type="ECO:0000256" key="10">
    <source>
        <dbReference type="ARBA" id="ARBA00022842"/>
    </source>
</evidence>
<gene>
    <name evidence="16 18" type="primary">kdpB</name>
    <name evidence="18" type="ORF">RF091_03070</name>
</gene>
<comment type="catalytic activity">
    <reaction evidence="16">
        <text>K(+)(out) + ATP + H2O = K(+)(in) + ADP + phosphate + H(+)</text>
        <dbReference type="Rhea" id="RHEA:16777"/>
        <dbReference type="ChEBI" id="CHEBI:15377"/>
        <dbReference type="ChEBI" id="CHEBI:15378"/>
        <dbReference type="ChEBI" id="CHEBI:29103"/>
        <dbReference type="ChEBI" id="CHEBI:30616"/>
        <dbReference type="ChEBI" id="CHEBI:43474"/>
        <dbReference type="ChEBI" id="CHEBI:456216"/>
        <dbReference type="EC" id="7.2.2.6"/>
    </reaction>
</comment>
<dbReference type="FunFam" id="2.70.150.10:FF:000010">
    <property type="entry name" value="Potassium-transporting ATPase ATP-binding subunit"/>
    <property type="match status" value="1"/>
</dbReference>
<dbReference type="PANTHER" id="PTHR43743">
    <property type="entry name" value="POTASSIUM-TRANSPORTING ATPASE ATP-BINDING SUBUNIT"/>
    <property type="match status" value="1"/>
</dbReference>
<feature type="transmembrane region" description="Helical" evidence="16">
    <location>
        <begin position="590"/>
        <end position="608"/>
    </location>
</feature>
<feature type="binding site" evidence="16">
    <location>
        <position position="528"/>
    </location>
    <ligand>
        <name>Mg(2+)</name>
        <dbReference type="ChEBI" id="CHEBI:18420"/>
    </ligand>
</feature>
<feature type="transmembrane region" description="Helical" evidence="16">
    <location>
        <begin position="254"/>
        <end position="280"/>
    </location>
</feature>
<dbReference type="Proteomes" id="UP001234811">
    <property type="component" value="Unassembled WGS sequence"/>
</dbReference>
<proteinExistence type="inferred from homology"/>
<feature type="transmembrane region" description="Helical" evidence="16">
    <location>
        <begin position="660"/>
        <end position="688"/>
    </location>
</feature>
<dbReference type="PRINTS" id="PR00119">
    <property type="entry name" value="CATATPASE"/>
</dbReference>
<feature type="active site" description="4-aspartylphosphate intermediate" evidence="16">
    <location>
        <position position="313"/>
    </location>
</feature>
<feature type="domain" description="P-type ATPase A" evidence="17">
    <location>
        <begin position="113"/>
        <end position="208"/>
    </location>
</feature>
<sequence>MTRKQRALFEPALVRTALIDAVKKLDPRVQWRNPVMFVVYIGSILTTAIWLAILTGQTDGAAAFTGSVALWLWFTVLFANFAEALAEGRSKAQAESLKGTKKTSWAKKLAGPRRDGATEKVAAESLRKGDIVLVEAGDTIPCDGEVLEGGASVDESAITGESAPVIRESGGDFSSVTGGTRVLSDWLVVQCSVNPGETFLDRMIAMVEGAKRRKTPNEIALTILLVALTIVFVLATATLFPFSQYSVEAAGSGSVVTITVLVALLVCLIPTTIGGLLSAIGVAGMSRMLGANVIATSGRAVEAAGDVDVLLLDKTGTITLGNRQASEFLPAPGVKEQELADAAQLASLADETPEGRSIVVLAKQRFNLRERDLQALNATFVPFSAQTRMSGVNVQERMIRKGAVDAIRRHVETNQGHFPRAVDDLVESVARTGGTPLVVAEGARVLGVVALKDIVKGGIKERFNELRKMGIKTVMITGDNPLTAAAIAAEAGVDDFLSEATPEAKLALIRQYQGEGRLVAMTGDGTNDAPALAQADVAVAMNSGTQAAKEAGNMVDLDSNPTKLIEVVHIGKQMLMTRGSLTTFSIANDVAKYFAIIPAAFAATYPQLNALNVMHLHSPASAIMSAVIFNALVIVFLIPLALKGVSYKPMSAAALLRRNLWLYGVGGLLVPFVGIKLIDLILVALHVAG</sequence>
<keyword evidence="8 16" id="KW-0547">Nucleotide-binding</keyword>
<comment type="subcellular location">
    <subcellularLocation>
        <location evidence="1 16">Cell membrane</location>
        <topology evidence="1 16">Multi-pass membrane protein</topology>
    </subcellularLocation>
</comment>
<keyword evidence="11 16" id="KW-0630">Potassium</keyword>
<evidence type="ECO:0000256" key="8">
    <source>
        <dbReference type="ARBA" id="ARBA00022741"/>
    </source>
</evidence>
<dbReference type="NCBIfam" id="TIGR01494">
    <property type="entry name" value="ATPase_P-type"/>
    <property type="match status" value="2"/>
</dbReference>
<feature type="binding site" evidence="16">
    <location>
        <position position="354"/>
    </location>
    <ligand>
        <name>ATP</name>
        <dbReference type="ChEBI" id="CHEBI:30616"/>
    </ligand>
</feature>
<dbReference type="RefSeq" id="WP_033637460.1">
    <property type="nucleotide sequence ID" value="NZ_ABEXNO020000005.1"/>
</dbReference>
<feature type="binding site" evidence="16">
    <location>
        <position position="401"/>
    </location>
    <ligand>
        <name>ATP</name>
        <dbReference type="ChEBI" id="CHEBI:30616"/>
    </ligand>
</feature>
<dbReference type="NCBIfam" id="TIGR01497">
    <property type="entry name" value="kdpB"/>
    <property type="match status" value="1"/>
</dbReference>
<evidence type="ECO:0000256" key="15">
    <source>
        <dbReference type="ARBA" id="ARBA00023136"/>
    </source>
</evidence>
<feature type="transmembrane region" description="Helical" evidence="16">
    <location>
        <begin position="620"/>
        <end position="640"/>
    </location>
</feature>
<dbReference type="GO" id="GO:0016887">
    <property type="term" value="F:ATP hydrolysis activity"/>
    <property type="evidence" value="ECO:0007669"/>
    <property type="project" value="InterPro"/>
</dbReference>
<dbReference type="GO" id="GO:0000287">
    <property type="term" value="F:magnesium ion binding"/>
    <property type="evidence" value="ECO:0007669"/>
    <property type="project" value="UniProtKB-UniRule"/>
</dbReference>
<keyword evidence="4 16" id="KW-0633">Potassium transport</keyword>